<feature type="region of interest" description="Disordered" evidence="1">
    <location>
        <begin position="75"/>
        <end position="99"/>
    </location>
</feature>
<feature type="transmembrane region" description="Helical" evidence="2">
    <location>
        <begin position="43"/>
        <end position="62"/>
    </location>
</feature>
<evidence type="ECO:0000256" key="1">
    <source>
        <dbReference type="SAM" id="MobiDB-lite"/>
    </source>
</evidence>
<keyword evidence="4" id="KW-1185">Reference proteome</keyword>
<protein>
    <submittedName>
        <fullName evidence="3">Uncharacterized protein</fullName>
    </submittedName>
</protein>
<dbReference type="Proteomes" id="UP000198825">
    <property type="component" value="Chromosome I"/>
</dbReference>
<evidence type="ECO:0000256" key="2">
    <source>
        <dbReference type="SAM" id="Phobius"/>
    </source>
</evidence>
<keyword evidence="2" id="KW-0472">Membrane</keyword>
<keyword evidence="2" id="KW-1133">Transmembrane helix</keyword>
<reference evidence="4" key="1">
    <citation type="submission" date="2016-10" db="EMBL/GenBank/DDBJ databases">
        <authorList>
            <person name="Varghese N."/>
            <person name="Submissions S."/>
        </authorList>
    </citation>
    <scope>NUCLEOTIDE SEQUENCE [LARGE SCALE GENOMIC DNA]</scope>
    <source>
        <strain evidence="4">DSM 21743</strain>
    </source>
</reference>
<name>A0A1H2MGK3_9ACTN</name>
<accession>A0A1H2MGK3</accession>
<sequence>MSLRRSTVVGRLAAVSLVVFFVGVVLLPPSLEPVTGPVFGQVLRVLAIIMIVFLVAACVVSWRATTDKKAEAFLERTATPAPDGAATPRPDQGASEASP</sequence>
<keyword evidence="2" id="KW-0812">Transmembrane</keyword>
<feature type="transmembrane region" description="Helical" evidence="2">
    <location>
        <begin position="12"/>
        <end position="31"/>
    </location>
</feature>
<dbReference type="AlphaFoldDB" id="A0A1H2MGK3"/>
<dbReference type="EMBL" id="LT629799">
    <property type="protein sequence ID" value="SDU92155.1"/>
    <property type="molecule type" value="Genomic_DNA"/>
</dbReference>
<feature type="compositionally biased region" description="Low complexity" evidence="1">
    <location>
        <begin position="76"/>
        <end position="91"/>
    </location>
</feature>
<organism evidence="3 4">
    <name type="scientific">Microlunatus sagamiharensis</name>
    <dbReference type="NCBI Taxonomy" id="546874"/>
    <lineage>
        <taxon>Bacteria</taxon>
        <taxon>Bacillati</taxon>
        <taxon>Actinomycetota</taxon>
        <taxon>Actinomycetes</taxon>
        <taxon>Propionibacteriales</taxon>
        <taxon>Propionibacteriaceae</taxon>
        <taxon>Microlunatus</taxon>
    </lineage>
</organism>
<evidence type="ECO:0000313" key="4">
    <source>
        <dbReference type="Proteomes" id="UP000198825"/>
    </source>
</evidence>
<gene>
    <name evidence="3" type="ORF">SAMN04488544_2005</name>
</gene>
<evidence type="ECO:0000313" key="3">
    <source>
        <dbReference type="EMBL" id="SDU92155.1"/>
    </source>
</evidence>
<proteinExistence type="predicted"/>